<evidence type="ECO:0008006" key="3">
    <source>
        <dbReference type="Google" id="ProtNLM"/>
    </source>
</evidence>
<organism evidence="1 2">
    <name type="scientific">Candidatus Methanodesulfokora washburnensis</name>
    <dbReference type="NCBI Taxonomy" id="2478471"/>
    <lineage>
        <taxon>Archaea</taxon>
        <taxon>Thermoproteota</taxon>
        <taxon>Candidatus Korarchaeia</taxon>
        <taxon>Candidatus Korarchaeia incertae sedis</taxon>
        <taxon>Candidatus Methanodesulfokora</taxon>
    </lineage>
</organism>
<dbReference type="Proteomes" id="UP000277582">
    <property type="component" value="Unassembled WGS sequence"/>
</dbReference>
<dbReference type="EMBL" id="RCOS01000012">
    <property type="protein sequence ID" value="RSN78688.1"/>
    <property type="molecule type" value="Genomic_DNA"/>
</dbReference>
<dbReference type="AlphaFoldDB" id="A0A429GY36"/>
<reference evidence="1 2" key="1">
    <citation type="submission" date="2018-10" db="EMBL/GenBank/DDBJ databases">
        <title>Co-occurring genomic capacity for anaerobic methane metabolism and dissimilatory sulfite reduction discovered in the Korarchaeota.</title>
        <authorList>
            <person name="Mckay L.J."/>
            <person name="Dlakic M."/>
            <person name="Fields M.W."/>
            <person name="Delmont T.O."/>
            <person name="Eren A.M."/>
            <person name="Jay Z.J."/>
            <person name="Klingelsmith K.B."/>
            <person name="Rusch D.B."/>
            <person name="Inskeep W.P."/>
        </authorList>
    </citation>
    <scope>NUCLEOTIDE SEQUENCE [LARGE SCALE GENOMIC DNA]</scope>
    <source>
        <strain evidence="1 2">MDKW</strain>
    </source>
</reference>
<name>A0A429GY36_9CREN</name>
<evidence type="ECO:0000313" key="1">
    <source>
        <dbReference type="EMBL" id="RSN78688.1"/>
    </source>
</evidence>
<evidence type="ECO:0000313" key="2">
    <source>
        <dbReference type="Proteomes" id="UP000277582"/>
    </source>
</evidence>
<keyword evidence="2" id="KW-1185">Reference proteome</keyword>
<sequence length="95" mass="11073">MDQLDKRSKMEAGCKYTTGNVNRMSLREIKPDETNKEKMFNLKRYKEAINKYATTVPRTLREFLKLKLGDYINWLIESGKVVKGEKNGDTAQLLK</sequence>
<comment type="caution">
    <text evidence="1">The sequence shown here is derived from an EMBL/GenBank/DDBJ whole genome shotgun (WGS) entry which is preliminary data.</text>
</comment>
<accession>A0A429GY36</accession>
<proteinExistence type="predicted"/>
<protein>
    <recommendedName>
        <fullName evidence="3">AbrB/MazE/SpoVT family DNA-binding domain-containing protein</fullName>
    </recommendedName>
</protein>
<gene>
    <name evidence="1" type="ORF">D6D85_00655</name>
</gene>